<dbReference type="InterPro" id="IPR045358">
    <property type="entry name" value="Ty3_capsid"/>
</dbReference>
<organism evidence="3 4">
    <name type="scientific">Austropuccinia psidii MF-1</name>
    <dbReference type="NCBI Taxonomy" id="1389203"/>
    <lineage>
        <taxon>Eukaryota</taxon>
        <taxon>Fungi</taxon>
        <taxon>Dikarya</taxon>
        <taxon>Basidiomycota</taxon>
        <taxon>Pucciniomycotina</taxon>
        <taxon>Pucciniomycetes</taxon>
        <taxon>Pucciniales</taxon>
        <taxon>Sphaerophragmiaceae</taxon>
        <taxon>Austropuccinia</taxon>
    </lineage>
</organism>
<evidence type="ECO:0000313" key="4">
    <source>
        <dbReference type="Proteomes" id="UP000765509"/>
    </source>
</evidence>
<dbReference type="Proteomes" id="UP000765509">
    <property type="component" value="Unassembled WGS sequence"/>
</dbReference>
<protein>
    <recommendedName>
        <fullName evidence="2">Ty3 transposon capsid-like protein domain-containing protein</fullName>
    </recommendedName>
</protein>
<evidence type="ECO:0000256" key="1">
    <source>
        <dbReference type="SAM" id="MobiDB-lite"/>
    </source>
</evidence>
<dbReference type="AlphaFoldDB" id="A0A9Q3P9J8"/>
<feature type="compositionally biased region" description="Basic and acidic residues" evidence="1">
    <location>
        <begin position="174"/>
        <end position="186"/>
    </location>
</feature>
<evidence type="ECO:0000259" key="2">
    <source>
        <dbReference type="Pfam" id="PF19259"/>
    </source>
</evidence>
<dbReference type="Pfam" id="PF19259">
    <property type="entry name" value="Ty3_capsid"/>
    <property type="match status" value="1"/>
</dbReference>
<gene>
    <name evidence="3" type="ORF">O181_092442</name>
</gene>
<accession>A0A9Q3P9J8</accession>
<reference evidence="3" key="1">
    <citation type="submission" date="2021-03" db="EMBL/GenBank/DDBJ databases">
        <title>Draft genome sequence of rust myrtle Austropuccinia psidii MF-1, a brazilian biotype.</title>
        <authorList>
            <person name="Quecine M.C."/>
            <person name="Pachon D.M.R."/>
            <person name="Bonatelli M.L."/>
            <person name="Correr F.H."/>
            <person name="Franceschini L.M."/>
            <person name="Leite T.F."/>
            <person name="Margarido G.R.A."/>
            <person name="Almeida C.A."/>
            <person name="Ferrarezi J.A."/>
            <person name="Labate C.A."/>
        </authorList>
    </citation>
    <scope>NUCLEOTIDE SEQUENCE</scope>
    <source>
        <strain evidence="3">MF-1</strain>
    </source>
</reference>
<dbReference type="EMBL" id="AVOT02058976">
    <property type="protein sequence ID" value="MBW0552727.1"/>
    <property type="molecule type" value="Genomic_DNA"/>
</dbReference>
<feature type="domain" description="Ty3 transposon capsid-like protein" evidence="2">
    <location>
        <begin position="13"/>
        <end position="175"/>
    </location>
</feature>
<sequence length="269" mass="31328">MKAGDSFDVSQANKLRRFIQSFQLILHNDQANFFSDSKRVVYSTCVLTGSAGKWNELFLSNISNEDPSYLLNSWHLFKTQLFTIFGDPNESRKAEQEFNKLRTKESGHVSLYIADFRSSMSKIGDLGERNYTYLYQRCLASILLDQLASQHSNFDSLQELMDINLEVVTSYHERKREKGSLKEKKPPANGSNCPRPPQDSSFKRLHHKKDKQEKNFPVSKDKPHSSLLNKYNKSIYSEEERRIKKGLCGYYGERNQLKFFFMRPQKRPG</sequence>
<comment type="caution">
    <text evidence="3">The sequence shown here is derived from an EMBL/GenBank/DDBJ whole genome shotgun (WGS) entry which is preliminary data.</text>
</comment>
<feature type="compositionally biased region" description="Basic and acidic residues" evidence="1">
    <location>
        <begin position="210"/>
        <end position="224"/>
    </location>
</feature>
<name>A0A9Q3P9J8_9BASI</name>
<keyword evidence="4" id="KW-1185">Reference proteome</keyword>
<feature type="region of interest" description="Disordered" evidence="1">
    <location>
        <begin position="174"/>
        <end position="225"/>
    </location>
</feature>
<evidence type="ECO:0000313" key="3">
    <source>
        <dbReference type="EMBL" id="MBW0552727.1"/>
    </source>
</evidence>
<proteinExistence type="predicted"/>